<name>A0ABP0NHU4_9DINO</name>
<proteinExistence type="predicted"/>
<evidence type="ECO:0000313" key="2">
    <source>
        <dbReference type="Proteomes" id="UP001642464"/>
    </source>
</evidence>
<organism evidence="1 2">
    <name type="scientific">Durusdinium trenchii</name>
    <dbReference type="NCBI Taxonomy" id="1381693"/>
    <lineage>
        <taxon>Eukaryota</taxon>
        <taxon>Sar</taxon>
        <taxon>Alveolata</taxon>
        <taxon>Dinophyceae</taxon>
        <taxon>Suessiales</taxon>
        <taxon>Symbiodiniaceae</taxon>
        <taxon>Durusdinium</taxon>
    </lineage>
</organism>
<keyword evidence="2" id="KW-1185">Reference proteome</keyword>
<feature type="non-terminal residue" evidence="1">
    <location>
        <position position="1"/>
    </location>
</feature>
<sequence length="191" mass="21404">GDGWASLLSHGNMEDDVAWYKVRAPLLVVRRCPIAEAEEIHELVQEQRVQAQSWTAGWLRLTDVEMWISSCSKQEGFIPLEDAGMPAVLQLSGNECPGGDWDQWAGLLHWWPLGGVPPVLPATFGGAYLCHWIQGPQIKAEWIRLGEELQLARLHSTTAQDVASWLRQDIGLQAEHDATWTTTWPWMTALG</sequence>
<gene>
    <name evidence="1" type="ORF">SCF082_LOCUS32357</name>
</gene>
<dbReference type="EMBL" id="CAXAMM010027991">
    <property type="protein sequence ID" value="CAK9061940.1"/>
    <property type="molecule type" value="Genomic_DNA"/>
</dbReference>
<comment type="caution">
    <text evidence="1">The sequence shown here is derived from an EMBL/GenBank/DDBJ whole genome shotgun (WGS) entry which is preliminary data.</text>
</comment>
<protein>
    <submittedName>
        <fullName evidence="1">Axonemal</fullName>
    </submittedName>
</protein>
<accession>A0ABP0NHU4</accession>
<reference evidence="1 2" key="1">
    <citation type="submission" date="2024-02" db="EMBL/GenBank/DDBJ databases">
        <authorList>
            <person name="Chen Y."/>
            <person name="Shah S."/>
            <person name="Dougan E. K."/>
            <person name="Thang M."/>
            <person name="Chan C."/>
        </authorList>
    </citation>
    <scope>NUCLEOTIDE SEQUENCE [LARGE SCALE GENOMIC DNA]</scope>
</reference>
<evidence type="ECO:0000313" key="1">
    <source>
        <dbReference type="EMBL" id="CAK9061940.1"/>
    </source>
</evidence>
<dbReference type="Proteomes" id="UP001642464">
    <property type="component" value="Unassembled WGS sequence"/>
</dbReference>